<dbReference type="SUPFAM" id="SSF53474">
    <property type="entry name" value="alpha/beta-Hydrolases"/>
    <property type="match status" value="1"/>
</dbReference>
<gene>
    <name evidence="2" type="ORF">Ato02nite_076280</name>
</gene>
<keyword evidence="2" id="KW-0378">Hydrolase</keyword>
<name>A0A920BP37_9ACTN</name>
<sequence>MLPGSTRRARHYAALAAALSPAYTVHVVERRGRGRSPAQGSSYGLDQEVSDALEVLSETGSRQLFGHSYGGLIALHAALRTDLDRVIAYEPGVSIHGAMPFDWMPRYAQLLAAGKPARAQVHFLHSVDLMPGGPVVTAAVWAMQRFTTEGRAVRELLPTVTRELGEIRAMDSDGSRYAAVTAPALLLGGGRSPAYIQEALPFLAEIMPNAKVIMTPEFDHNAPDLGDPAAVADLIRA</sequence>
<protein>
    <submittedName>
        <fullName evidence="2">Alpha/beta hydrolase</fullName>
    </submittedName>
</protein>
<dbReference type="InterPro" id="IPR000073">
    <property type="entry name" value="AB_hydrolase_1"/>
</dbReference>
<organism evidence="2 3">
    <name type="scientific">Paractinoplanes toevensis</name>
    <dbReference type="NCBI Taxonomy" id="571911"/>
    <lineage>
        <taxon>Bacteria</taxon>
        <taxon>Bacillati</taxon>
        <taxon>Actinomycetota</taxon>
        <taxon>Actinomycetes</taxon>
        <taxon>Micromonosporales</taxon>
        <taxon>Micromonosporaceae</taxon>
        <taxon>Paractinoplanes</taxon>
    </lineage>
</organism>
<dbReference type="Gene3D" id="3.40.50.1820">
    <property type="entry name" value="alpha/beta hydrolase"/>
    <property type="match status" value="1"/>
</dbReference>
<keyword evidence="3" id="KW-1185">Reference proteome</keyword>
<reference evidence="2 3" key="1">
    <citation type="submission" date="2021-03" db="EMBL/GenBank/DDBJ databases">
        <title>Whole genome shotgun sequence of Actinoplanes toevensis NBRC 105298.</title>
        <authorList>
            <person name="Komaki H."/>
            <person name="Tamura T."/>
        </authorList>
    </citation>
    <scope>NUCLEOTIDE SEQUENCE [LARGE SCALE GENOMIC DNA]</scope>
    <source>
        <strain evidence="2 3">NBRC 105298</strain>
    </source>
</reference>
<dbReference type="AlphaFoldDB" id="A0A920BP37"/>
<evidence type="ECO:0000313" key="3">
    <source>
        <dbReference type="Proteomes" id="UP000677082"/>
    </source>
</evidence>
<comment type="caution">
    <text evidence="2">The sequence shown here is derived from an EMBL/GenBank/DDBJ whole genome shotgun (WGS) entry which is preliminary data.</text>
</comment>
<dbReference type="EMBL" id="BOQN01000100">
    <property type="protein sequence ID" value="GIM95835.1"/>
    <property type="molecule type" value="Genomic_DNA"/>
</dbReference>
<evidence type="ECO:0000259" key="1">
    <source>
        <dbReference type="Pfam" id="PF12697"/>
    </source>
</evidence>
<proteinExistence type="predicted"/>
<accession>A0A920BP37</accession>
<feature type="domain" description="AB hydrolase-1" evidence="1">
    <location>
        <begin position="2"/>
        <end position="233"/>
    </location>
</feature>
<dbReference type="Pfam" id="PF12697">
    <property type="entry name" value="Abhydrolase_6"/>
    <property type="match status" value="1"/>
</dbReference>
<dbReference type="Proteomes" id="UP000677082">
    <property type="component" value="Unassembled WGS sequence"/>
</dbReference>
<evidence type="ECO:0000313" key="2">
    <source>
        <dbReference type="EMBL" id="GIM95835.1"/>
    </source>
</evidence>
<dbReference type="InterPro" id="IPR029058">
    <property type="entry name" value="AB_hydrolase_fold"/>
</dbReference>
<dbReference type="GO" id="GO:0016787">
    <property type="term" value="F:hydrolase activity"/>
    <property type="evidence" value="ECO:0007669"/>
    <property type="project" value="UniProtKB-KW"/>
</dbReference>